<feature type="domain" description="Methyltransferase" evidence="2">
    <location>
        <begin position="80"/>
        <end position="178"/>
    </location>
</feature>
<keyword evidence="3" id="KW-0808">Transferase</keyword>
<evidence type="ECO:0000313" key="3">
    <source>
        <dbReference type="EMBL" id="KAA1261286.1"/>
    </source>
</evidence>
<dbReference type="Proteomes" id="UP000322699">
    <property type="component" value="Unassembled WGS sequence"/>
</dbReference>
<protein>
    <submittedName>
        <fullName evidence="3">Glycine/sarcosine N-methyltransferase</fullName>
        <ecNumber evidence="3">2.1.1.156</ecNumber>
    </submittedName>
</protein>
<evidence type="ECO:0000313" key="4">
    <source>
        <dbReference type="Proteomes" id="UP000322699"/>
    </source>
</evidence>
<dbReference type="InterPro" id="IPR041698">
    <property type="entry name" value="Methyltransf_25"/>
</dbReference>
<comment type="caution">
    <text evidence="3">The sequence shown here is derived from an EMBL/GenBank/DDBJ whole genome shotgun (WGS) entry which is preliminary data.</text>
</comment>
<dbReference type="Pfam" id="PF13649">
    <property type="entry name" value="Methyltransf_25"/>
    <property type="match status" value="1"/>
</dbReference>
<feature type="region of interest" description="Disordered" evidence="1">
    <location>
        <begin position="1"/>
        <end position="23"/>
    </location>
</feature>
<dbReference type="CDD" id="cd02440">
    <property type="entry name" value="AdoMet_MTases"/>
    <property type="match status" value="1"/>
</dbReference>
<sequence>MPPMNQPPKPSDFSLRRPEKPPSWCRPAGVAPGTWDYVHQGAIADHYDDFVADVAMANVEQQILRDFFPPQEKPGDQTMIDLGCGTGRTAIPLAQAGYDVIGVDLSQTMLQRLSEKAKAADLGGKVAAVRANLVELDCLADHSADHAVCLFSTMGMIAGRKHRRQMLSHVHRIVRPGGIFLLHVHHRWAALREKGGIAATMKSIIKSFDKSEHEFGDSVYEYRGLDQMFMHRFGRMEIERDLQSTGWQVEHCLRLSIDGKRLTMRLPICGGFFVVARAT</sequence>
<proteinExistence type="predicted"/>
<dbReference type="SUPFAM" id="SSF53335">
    <property type="entry name" value="S-adenosyl-L-methionine-dependent methyltransferases"/>
    <property type="match status" value="1"/>
</dbReference>
<dbReference type="OrthoDB" id="9804312at2"/>
<evidence type="ECO:0000259" key="2">
    <source>
        <dbReference type="Pfam" id="PF13649"/>
    </source>
</evidence>
<name>A0A5B1CL82_9BACT</name>
<dbReference type="InterPro" id="IPR050508">
    <property type="entry name" value="Methyltransf_Superfamily"/>
</dbReference>
<dbReference type="EMBL" id="VRLW01000001">
    <property type="protein sequence ID" value="KAA1261286.1"/>
    <property type="molecule type" value="Genomic_DNA"/>
</dbReference>
<dbReference type="EC" id="2.1.1.156" evidence="3"/>
<reference evidence="3 4" key="1">
    <citation type="submission" date="2019-08" db="EMBL/GenBank/DDBJ databases">
        <title>Deep-cultivation of Planctomycetes and their phenomic and genomic characterization uncovers novel biology.</title>
        <authorList>
            <person name="Wiegand S."/>
            <person name="Jogler M."/>
            <person name="Boedeker C."/>
            <person name="Pinto D."/>
            <person name="Vollmers J."/>
            <person name="Rivas-Marin E."/>
            <person name="Kohn T."/>
            <person name="Peeters S.H."/>
            <person name="Heuer A."/>
            <person name="Rast P."/>
            <person name="Oberbeckmann S."/>
            <person name="Bunk B."/>
            <person name="Jeske O."/>
            <person name="Meyerdierks A."/>
            <person name="Storesund J.E."/>
            <person name="Kallscheuer N."/>
            <person name="Luecker S."/>
            <person name="Lage O.M."/>
            <person name="Pohl T."/>
            <person name="Merkel B.J."/>
            <person name="Hornburger P."/>
            <person name="Mueller R.-W."/>
            <person name="Bruemmer F."/>
            <person name="Labrenz M."/>
            <person name="Spormann A.M."/>
            <person name="Op Den Camp H."/>
            <person name="Overmann J."/>
            <person name="Amann R."/>
            <person name="Jetten M.S.M."/>
            <person name="Mascher T."/>
            <person name="Medema M.H."/>
            <person name="Devos D.P."/>
            <person name="Kaster A.-K."/>
            <person name="Ovreas L."/>
            <person name="Rohde M."/>
            <person name="Galperin M.Y."/>
            <person name="Jogler C."/>
        </authorList>
    </citation>
    <scope>NUCLEOTIDE SEQUENCE [LARGE SCALE GENOMIC DNA]</scope>
    <source>
        <strain evidence="3 4">LF1</strain>
    </source>
</reference>
<accession>A0A5B1CL82</accession>
<gene>
    <name evidence="3" type="ORF">LF1_38330</name>
</gene>
<organism evidence="3 4">
    <name type="scientific">Rubripirellula obstinata</name>
    <dbReference type="NCBI Taxonomy" id="406547"/>
    <lineage>
        <taxon>Bacteria</taxon>
        <taxon>Pseudomonadati</taxon>
        <taxon>Planctomycetota</taxon>
        <taxon>Planctomycetia</taxon>
        <taxon>Pirellulales</taxon>
        <taxon>Pirellulaceae</taxon>
        <taxon>Rubripirellula</taxon>
    </lineage>
</organism>
<dbReference type="Gene3D" id="3.40.50.150">
    <property type="entry name" value="Vaccinia Virus protein VP39"/>
    <property type="match status" value="1"/>
</dbReference>
<evidence type="ECO:0000256" key="1">
    <source>
        <dbReference type="SAM" id="MobiDB-lite"/>
    </source>
</evidence>
<dbReference type="GO" id="GO:0008168">
    <property type="term" value="F:methyltransferase activity"/>
    <property type="evidence" value="ECO:0007669"/>
    <property type="project" value="UniProtKB-KW"/>
</dbReference>
<dbReference type="PANTHER" id="PTHR42912:SF80">
    <property type="entry name" value="METHYLTRANSFERASE DOMAIN-CONTAINING PROTEIN"/>
    <property type="match status" value="1"/>
</dbReference>
<feature type="compositionally biased region" description="Pro residues" evidence="1">
    <location>
        <begin position="1"/>
        <end position="10"/>
    </location>
</feature>
<keyword evidence="3" id="KW-0489">Methyltransferase</keyword>
<dbReference type="AlphaFoldDB" id="A0A5B1CL82"/>
<dbReference type="PANTHER" id="PTHR42912">
    <property type="entry name" value="METHYLTRANSFERASE"/>
    <property type="match status" value="1"/>
</dbReference>
<keyword evidence="4" id="KW-1185">Reference proteome</keyword>
<dbReference type="GO" id="GO:0032259">
    <property type="term" value="P:methylation"/>
    <property type="evidence" value="ECO:0007669"/>
    <property type="project" value="UniProtKB-KW"/>
</dbReference>
<dbReference type="InterPro" id="IPR029063">
    <property type="entry name" value="SAM-dependent_MTases_sf"/>
</dbReference>